<dbReference type="GO" id="GO:0042292">
    <property type="term" value="F:URM1 activating enzyme activity"/>
    <property type="evidence" value="ECO:0007669"/>
    <property type="project" value="TreeGrafter"/>
</dbReference>
<evidence type="ECO:0000256" key="1">
    <source>
        <dbReference type="ARBA" id="ARBA00004514"/>
    </source>
</evidence>
<feature type="compositionally biased region" description="Basic and acidic residues" evidence="8">
    <location>
        <begin position="504"/>
        <end position="516"/>
    </location>
</feature>
<dbReference type="GO" id="GO:0016779">
    <property type="term" value="F:nucleotidyltransferase activity"/>
    <property type="evidence" value="ECO:0007669"/>
    <property type="project" value="UniProtKB-KW"/>
</dbReference>
<keyword evidence="4" id="KW-0548">Nucleotidyltransferase</keyword>
<keyword evidence="7" id="KW-0067">ATP-binding</keyword>
<dbReference type="FunFam" id="3.40.50.720:FF:000033">
    <property type="entry name" value="Adenylyltransferase and sulfurtransferase MOCS3"/>
    <property type="match status" value="1"/>
</dbReference>
<dbReference type="InterPro" id="IPR036873">
    <property type="entry name" value="Rhodanese-like_dom_sf"/>
</dbReference>
<feature type="region of interest" description="Disordered" evidence="8">
    <location>
        <begin position="499"/>
        <end position="518"/>
    </location>
</feature>
<dbReference type="GO" id="GO:0005524">
    <property type="term" value="F:ATP binding"/>
    <property type="evidence" value="ECO:0007669"/>
    <property type="project" value="UniProtKB-KW"/>
</dbReference>
<dbReference type="PROSITE" id="PS50206">
    <property type="entry name" value="RHODANESE_3"/>
    <property type="match status" value="1"/>
</dbReference>
<dbReference type="PANTHER" id="PTHR10953">
    <property type="entry name" value="UBIQUITIN-ACTIVATING ENZYME E1"/>
    <property type="match status" value="1"/>
</dbReference>
<dbReference type="Gene3D" id="3.40.50.720">
    <property type="entry name" value="NAD(P)-binding Rossmann-like Domain"/>
    <property type="match status" value="1"/>
</dbReference>
<dbReference type="GO" id="GO:0002143">
    <property type="term" value="P:tRNA wobble position uridine thiolation"/>
    <property type="evidence" value="ECO:0007669"/>
    <property type="project" value="TreeGrafter"/>
</dbReference>
<feature type="region of interest" description="Disordered" evidence="8">
    <location>
        <begin position="346"/>
        <end position="366"/>
    </location>
</feature>
<organism evidence="10 11">
    <name type="scientific">Phakopsora pachyrhizi</name>
    <name type="common">Asian soybean rust disease fungus</name>
    <dbReference type="NCBI Taxonomy" id="170000"/>
    <lineage>
        <taxon>Eukaryota</taxon>
        <taxon>Fungi</taxon>
        <taxon>Dikarya</taxon>
        <taxon>Basidiomycota</taxon>
        <taxon>Pucciniomycotina</taxon>
        <taxon>Pucciniomycetes</taxon>
        <taxon>Pucciniales</taxon>
        <taxon>Phakopsoraceae</taxon>
        <taxon>Phakopsora</taxon>
    </lineage>
</organism>
<comment type="caution">
    <text evidence="10">The sequence shown here is derived from an EMBL/GenBank/DDBJ whole genome shotgun (WGS) entry which is preliminary data.</text>
</comment>
<dbReference type="AlphaFoldDB" id="A0AAV0AH88"/>
<keyword evidence="5" id="KW-0547">Nucleotide-binding</keyword>
<protein>
    <submittedName>
        <fullName evidence="10">Molybdopterin synthase sulfurylase</fullName>
    </submittedName>
</protein>
<dbReference type="EMBL" id="CALTRL010000163">
    <property type="protein sequence ID" value="CAH7666858.1"/>
    <property type="molecule type" value="Genomic_DNA"/>
</dbReference>
<reference evidence="10" key="1">
    <citation type="submission" date="2022-06" db="EMBL/GenBank/DDBJ databases">
        <authorList>
            <consortium name="SYNGENTA / RWTH Aachen University"/>
        </authorList>
    </citation>
    <scope>NUCLEOTIDE SEQUENCE</scope>
</reference>
<keyword evidence="11" id="KW-1185">Reference proteome</keyword>
<sequence length="548" mass="62188">MRRSTELIIDEIIRTRIRLEELQDELIKTSNENQLDLINSNYLNFNQSLTSKDKDVFKRKSLLNLDEFKLYGRQMILSDVGLRGQIKLKSSSVLVIGAGGLGCPALLYLSRAGIGKISIVDNDVVEVSNLHRQVLHSTSTVGMNKAESAKLALRSGNSFVEIKSYTVPFTERNIRNKTRRIKTDETDSKIYLPDLDEFDIVLDCTDNPKTRYLISDACVANRKTLVSGACIRVQGQLSTWNLDGSSDLNLCHGERARGPCYRCVFEEDVGLEAERCSDEGVMGPIVGLVGILMAWETLKILLKIHDLKPKLLLIPSFRTVKLRGSIPNCKGCGKGSEERFWDRIDKAQSSSSSSSFEDEEDEKGLTGCERSDCHLRIDQEKVFNQIFSSRLTTKELLTGKRSLDDFHLIDIRNKTQFEICSIPNSINVPFEELTEFSNLRMIQRMNLDRDREEEISSNDDDVKKLDRRRKDYLMICRRGVDSLIGAKIVSDHLLSNLNNNQSKNLKDKSNNDNDQIKDDDDDVVVKVFDLQGGLKSYSEEVDMNFPIY</sequence>
<keyword evidence="3" id="KW-0819">tRNA processing</keyword>
<dbReference type="Gene3D" id="3.40.250.10">
    <property type="entry name" value="Rhodanese-like domain"/>
    <property type="match status" value="1"/>
</dbReference>
<dbReference type="SMART" id="SM00450">
    <property type="entry name" value="RHOD"/>
    <property type="match status" value="1"/>
</dbReference>
<evidence type="ECO:0000313" key="10">
    <source>
        <dbReference type="EMBL" id="CAH7666858.1"/>
    </source>
</evidence>
<evidence type="ECO:0000256" key="4">
    <source>
        <dbReference type="ARBA" id="ARBA00022695"/>
    </source>
</evidence>
<dbReference type="SUPFAM" id="SSF52821">
    <property type="entry name" value="Rhodanese/Cell cycle control phosphatase"/>
    <property type="match status" value="1"/>
</dbReference>
<accession>A0AAV0AH88</accession>
<evidence type="ECO:0000256" key="2">
    <source>
        <dbReference type="ARBA" id="ARBA00022679"/>
    </source>
</evidence>
<dbReference type="GO" id="GO:0004792">
    <property type="term" value="F:thiosulfate-cyanide sulfurtransferase activity"/>
    <property type="evidence" value="ECO:0007669"/>
    <property type="project" value="TreeGrafter"/>
</dbReference>
<keyword evidence="6" id="KW-0833">Ubl conjugation pathway</keyword>
<evidence type="ECO:0000256" key="5">
    <source>
        <dbReference type="ARBA" id="ARBA00022741"/>
    </source>
</evidence>
<comment type="subcellular location">
    <subcellularLocation>
        <location evidence="1">Cytoplasm</location>
        <location evidence="1">Cytosol</location>
    </subcellularLocation>
</comment>
<dbReference type="Proteomes" id="UP001153365">
    <property type="component" value="Unassembled WGS sequence"/>
</dbReference>
<dbReference type="InterPro" id="IPR001763">
    <property type="entry name" value="Rhodanese-like_dom"/>
</dbReference>
<evidence type="ECO:0000256" key="6">
    <source>
        <dbReference type="ARBA" id="ARBA00022786"/>
    </source>
</evidence>
<evidence type="ECO:0000256" key="7">
    <source>
        <dbReference type="ARBA" id="ARBA00022840"/>
    </source>
</evidence>
<dbReference type="InterPro" id="IPR045886">
    <property type="entry name" value="ThiF/MoeB/HesA"/>
</dbReference>
<name>A0AAV0AH88_PHAPC</name>
<evidence type="ECO:0000256" key="8">
    <source>
        <dbReference type="SAM" id="MobiDB-lite"/>
    </source>
</evidence>
<dbReference type="InterPro" id="IPR000594">
    <property type="entry name" value="ThiF_NAD_FAD-bd"/>
</dbReference>
<evidence type="ECO:0000256" key="3">
    <source>
        <dbReference type="ARBA" id="ARBA00022694"/>
    </source>
</evidence>
<dbReference type="SUPFAM" id="SSF69572">
    <property type="entry name" value="Activating enzymes of the ubiquitin-like proteins"/>
    <property type="match status" value="1"/>
</dbReference>
<evidence type="ECO:0000259" key="9">
    <source>
        <dbReference type="PROSITE" id="PS50206"/>
    </source>
</evidence>
<dbReference type="CDD" id="cd00757">
    <property type="entry name" value="ThiF_MoeB_HesA_family"/>
    <property type="match status" value="1"/>
</dbReference>
<dbReference type="GO" id="GO:0005829">
    <property type="term" value="C:cytosol"/>
    <property type="evidence" value="ECO:0007669"/>
    <property type="project" value="UniProtKB-SubCell"/>
</dbReference>
<dbReference type="GO" id="GO:0032447">
    <property type="term" value="P:protein urmylation"/>
    <property type="evidence" value="ECO:0007669"/>
    <property type="project" value="TreeGrafter"/>
</dbReference>
<dbReference type="Pfam" id="PF00899">
    <property type="entry name" value="ThiF"/>
    <property type="match status" value="1"/>
</dbReference>
<dbReference type="Pfam" id="PF00581">
    <property type="entry name" value="Rhodanese"/>
    <property type="match status" value="1"/>
</dbReference>
<evidence type="ECO:0000313" key="11">
    <source>
        <dbReference type="Proteomes" id="UP001153365"/>
    </source>
</evidence>
<keyword evidence="2" id="KW-0808">Transferase</keyword>
<dbReference type="InterPro" id="IPR035985">
    <property type="entry name" value="Ubiquitin-activating_enz"/>
</dbReference>
<gene>
    <name evidence="10" type="ORF">PPACK8108_LOCUS1215</name>
</gene>
<feature type="domain" description="Rhodanese" evidence="9">
    <location>
        <begin position="402"/>
        <end position="546"/>
    </location>
</feature>
<proteinExistence type="predicted"/>
<dbReference type="PANTHER" id="PTHR10953:SF102">
    <property type="entry name" value="ADENYLYLTRANSFERASE AND SULFURTRANSFERASE MOCS3"/>
    <property type="match status" value="1"/>
</dbReference>